<evidence type="ECO:0000313" key="1">
    <source>
        <dbReference type="EMBL" id="AXC34511.1"/>
    </source>
</evidence>
<protein>
    <submittedName>
        <fullName evidence="1">Tail completion</fullName>
    </submittedName>
</protein>
<reference evidence="1 2" key="1">
    <citation type="submission" date="2018-05" db="EMBL/GenBank/DDBJ databases">
        <title>The genome of Vibrio coralliilyticus phage YC.</title>
        <authorList>
            <person name="Benler S."/>
        </authorList>
    </citation>
    <scope>NUCLEOTIDE SEQUENCE [LARGE SCALE GENOMIC DNA]</scope>
</reference>
<organism evidence="1 2">
    <name type="scientific">Vibrio phage YC</name>
    <dbReference type="NCBI Taxonomy" id="2267403"/>
    <lineage>
        <taxon>Viruses</taxon>
        <taxon>Duplodnaviria</taxon>
        <taxon>Heunggongvirae</taxon>
        <taxon>Uroviricota</taxon>
        <taxon>Caudoviricetes</taxon>
        <taxon>Pantevenvirales</taxon>
        <taxon>Ackermannviridae</taxon>
        <taxon>Campanilevirus</taxon>
        <taxon>Campanilevirus YC</taxon>
    </lineage>
</organism>
<name>A0A384ZS79_9CAUD</name>
<dbReference type="Proteomes" id="UP000260311">
    <property type="component" value="Segment"/>
</dbReference>
<dbReference type="KEGG" id="vg:55608589"/>
<keyword evidence="2" id="KW-1185">Reference proteome</keyword>
<evidence type="ECO:0000313" key="2">
    <source>
        <dbReference type="Proteomes" id="UP000260311"/>
    </source>
</evidence>
<dbReference type="RefSeq" id="YP_009838357.1">
    <property type="nucleotide sequence ID" value="NC_048709.1"/>
</dbReference>
<sequence length="160" mass="17615">MTDTVNDAISNRWMLTMGVNDIGDFRLLTTRTQGFEIPGLSTGLVEVGRNRSRLNLNAGGDSLTQDPMSFTFVVDENWENYRLCRKWLKTNAGKQLPIKSDLNVQLLDASGKAISSVEFTATDAMPTDLSAVSMDIESNALVCTITFTYTEGLFGDETSE</sequence>
<proteinExistence type="predicted"/>
<dbReference type="EMBL" id="MH375644">
    <property type="protein sequence ID" value="AXC34511.1"/>
    <property type="molecule type" value="Genomic_DNA"/>
</dbReference>
<accession>A0A384ZS79</accession>
<dbReference type="GeneID" id="55608589"/>